<dbReference type="CDD" id="cd01830">
    <property type="entry name" value="XynE_like"/>
    <property type="match status" value="1"/>
</dbReference>
<feature type="signal peptide" evidence="2">
    <location>
        <begin position="1"/>
        <end position="21"/>
    </location>
</feature>
<evidence type="ECO:0000313" key="4">
    <source>
        <dbReference type="EMBL" id="MBC2653772.1"/>
    </source>
</evidence>
<keyword evidence="2" id="KW-0732">Signal</keyword>
<gene>
    <name evidence="4" type="ORF">H7F49_19050</name>
</gene>
<dbReference type="PANTHER" id="PTHR43784">
    <property type="entry name" value="GDSL-LIKE LIPASE/ACYLHYDROLASE, PUTATIVE (AFU_ORTHOLOGUE AFUA_2G00820)-RELATED"/>
    <property type="match status" value="1"/>
</dbReference>
<feature type="domain" description="SGNH hydrolase-type esterase" evidence="3">
    <location>
        <begin position="213"/>
        <end position="400"/>
    </location>
</feature>
<evidence type="ECO:0000259" key="3">
    <source>
        <dbReference type="Pfam" id="PF13472"/>
    </source>
</evidence>
<dbReference type="Pfam" id="PF13472">
    <property type="entry name" value="Lipase_GDSL_2"/>
    <property type="match status" value="1"/>
</dbReference>
<dbReference type="GO" id="GO:0016788">
    <property type="term" value="F:hydrolase activity, acting on ester bonds"/>
    <property type="evidence" value="ECO:0007669"/>
    <property type="project" value="UniProtKB-ARBA"/>
</dbReference>
<sequence length="412" mass="43701">MRAYWRSFLIGLALVAAPAGARERGQWVEAWQSSPAANLLADPETISMLAKMVGIPPEAAAKLQPKAMTGTLRYRLRLYASGSEVRIRLSNEEGKTPLRIAAASIGLAGDGFNAATGSIRTVTFGGKSGITLPAGAPALSDPIQLSVKRGAEIIVSLHPQDPFLPEIGGAGVAVSPGDQTAAESLGELKRIQQRPIVTGISVLSPARTNVIVAFGDSITDGNRPTTSELQSWPERLSQRLAEKSGDRWSVVNAGISGNCLLDTFMGDAALSRLDRDVLRVEGVTHIVLLEGINDIRKVGSETPVTSEDLIGAYRQIIARAHGKGIKVFIGTLLPASGSPSHGTPEKDAVRRAVNDWIRSSSGADAVIDFDKAIRDPADPSKMSKQFDSGDHLHPNPEGSKAMADAIDLRLFK</sequence>
<dbReference type="PANTHER" id="PTHR43784:SF2">
    <property type="entry name" value="GDSL-LIKE LIPASE_ACYLHYDROLASE, PUTATIVE (AFU_ORTHOLOGUE AFUA_2G00820)-RELATED"/>
    <property type="match status" value="1"/>
</dbReference>
<dbReference type="InterPro" id="IPR036514">
    <property type="entry name" value="SGNH_hydro_sf"/>
</dbReference>
<organism evidence="4 5">
    <name type="scientific">Novosphingobium aerophilum</name>
    <dbReference type="NCBI Taxonomy" id="2839843"/>
    <lineage>
        <taxon>Bacteria</taxon>
        <taxon>Pseudomonadati</taxon>
        <taxon>Pseudomonadota</taxon>
        <taxon>Alphaproteobacteria</taxon>
        <taxon>Sphingomonadales</taxon>
        <taxon>Sphingomonadaceae</taxon>
        <taxon>Novosphingobium</taxon>
    </lineage>
</organism>
<evidence type="ECO:0000256" key="2">
    <source>
        <dbReference type="SAM" id="SignalP"/>
    </source>
</evidence>
<dbReference type="InterPro" id="IPR053140">
    <property type="entry name" value="GDSL_Rv0518-like"/>
</dbReference>
<accession>A0A7X1FB72</accession>
<feature type="chain" id="PRO_5030543627" evidence="2">
    <location>
        <begin position="22"/>
        <end position="412"/>
    </location>
</feature>
<dbReference type="EMBL" id="JACLAU010000089">
    <property type="protein sequence ID" value="MBC2653772.1"/>
    <property type="molecule type" value="Genomic_DNA"/>
</dbReference>
<dbReference type="AlphaFoldDB" id="A0A7X1FB72"/>
<dbReference type="Gene3D" id="3.40.50.1110">
    <property type="entry name" value="SGNH hydrolase"/>
    <property type="match status" value="1"/>
</dbReference>
<keyword evidence="4" id="KW-0378">Hydrolase</keyword>
<dbReference type="RefSeq" id="WP_185685131.1">
    <property type="nucleotide sequence ID" value="NZ_JACLAU010000089.1"/>
</dbReference>
<dbReference type="InterPro" id="IPR013830">
    <property type="entry name" value="SGNH_hydro"/>
</dbReference>
<proteinExistence type="predicted"/>
<dbReference type="SUPFAM" id="SSF52266">
    <property type="entry name" value="SGNH hydrolase"/>
    <property type="match status" value="1"/>
</dbReference>
<feature type="region of interest" description="Disordered" evidence="1">
    <location>
        <begin position="377"/>
        <end position="399"/>
    </location>
</feature>
<dbReference type="Proteomes" id="UP000520156">
    <property type="component" value="Unassembled WGS sequence"/>
</dbReference>
<comment type="caution">
    <text evidence="4">The sequence shown here is derived from an EMBL/GenBank/DDBJ whole genome shotgun (WGS) entry which is preliminary data.</text>
</comment>
<reference evidence="4 5" key="1">
    <citation type="submission" date="2020-08" db="EMBL/GenBank/DDBJ databases">
        <title>The genome sequence of Novosphingobium flavum 4Y4.</title>
        <authorList>
            <person name="Liu Y."/>
        </authorList>
    </citation>
    <scope>NUCLEOTIDE SEQUENCE [LARGE SCALE GENOMIC DNA]</scope>
    <source>
        <strain evidence="4 5">4Y4</strain>
    </source>
</reference>
<evidence type="ECO:0000256" key="1">
    <source>
        <dbReference type="SAM" id="MobiDB-lite"/>
    </source>
</evidence>
<protein>
    <submittedName>
        <fullName evidence="4">SGNH/GDSL hydrolase family protein</fullName>
    </submittedName>
</protein>
<evidence type="ECO:0000313" key="5">
    <source>
        <dbReference type="Proteomes" id="UP000520156"/>
    </source>
</evidence>
<name>A0A7X1FB72_9SPHN</name>
<keyword evidence="5" id="KW-1185">Reference proteome</keyword>